<evidence type="ECO:0008006" key="3">
    <source>
        <dbReference type="Google" id="ProtNLM"/>
    </source>
</evidence>
<protein>
    <recommendedName>
        <fullName evidence="3">Polymerase</fullName>
    </recommendedName>
</protein>
<evidence type="ECO:0000313" key="2">
    <source>
        <dbReference type="Proteomes" id="UP000199705"/>
    </source>
</evidence>
<reference evidence="2" key="1">
    <citation type="submission" date="2016-10" db="EMBL/GenBank/DDBJ databases">
        <authorList>
            <person name="Varghese N."/>
            <person name="Submissions S."/>
        </authorList>
    </citation>
    <scope>NUCLEOTIDE SEQUENCE [LARGE SCALE GENOMIC DNA]</scope>
    <source>
        <strain evidence="2">Gh-67</strain>
    </source>
</reference>
<dbReference type="AlphaFoldDB" id="A0A1G7VBC7"/>
<sequence>MYFDKDTSRKSSFVILPVLSSAPETGLEVGGAGLLSFYTDTSKLNTRVSNVFGYASITTKGQSRLSLTTSYWTPANNYHLTAGISYINFPFNFYGIGNNTLKTNSDRIGQKRFKVNFTAEKKISNNLYAGITGGAWDYKFRDDDKTGIFYTDPRVEDHGGGPSAYIGPTITFDNRNNNTYTTKGLIVNAYFQAIHGMFGNNDYKGGFFNIEYSQFFLLAPKWVLGLDVQEQSLTGSTSPFYLLPGLGSDELMRGYYNGRFRDRNMIAGQAELRYRLSDRIGFAGFVGGGEVFKSSFSTSELKPNYGGGIRYFFDVEKGLAVRIDYGVGQKIPNEKRLTGFYIALGQSF</sequence>
<gene>
    <name evidence="1" type="ORF">SAMN05192573_1046</name>
</gene>
<organism evidence="1 2">
    <name type="scientific">Mucilaginibacter gossypii</name>
    <dbReference type="NCBI Taxonomy" id="551996"/>
    <lineage>
        <taxon>Bacteria</taxon>
        <taxon>Pseudomonadati</taxon>
        <taxon>Bacteroidota</taxon>
        <taxon>Sphingobacteriia</taxon>
        <taxon>Sphingobacteriales</taxon>
        <taxon>Sphingobacteriaceae</taxon>
        <taxon>Mucilaginibacter</taxon>
    </lineage>
</organism>
<dbReference type="EMBL" id="FNCG01000004">
    <property type="protein sequence ID" value="SDG57024.1"/>
    <property type="molecule type" value="Genomic_DNA"/>
</dbReference>
<name>A0A1G7VBC7_9SPHI</name>
<evidence type="ECO:0000313" key="1">
    <source>
        <dbReference type="EMBL" id="SDG57024.1"/>
    </source>
</evidence>
<dbReference type="Gene3D" id="2.40.160.50">
    <property type="entry name" value="membrane protein fhac: a member of the omp85/tpsb transporter family"/>
    <property type="match status" value="1"/>
</dbReference>
<accession>A0A1G7VBC7</accession>
<dbReference type="STRING" id="551996.SAMN05192573_1046"/>
<keyword evidence="2" id="KW-1185">Reference proteome</keyword>
<dbReference type="Proteomes" id="UP000199705">
    <property type="component" value="Unassembled WGS sequence"/>
</dbReference>
<proteinExistence type="predicted"/>